<accession>A0A9X2TDL9</accession>
<gene>
    <name evidence="4" type="ORF">GGP71_001090</name>
</gene>
<dbReference type="EMBL" id="JANUAU010000003">
    <property type="protein sequence ID" value="MCS3677174.1"/>
    <property type="molecule type" value="Genomic_DNA"/>
</dbReference>
<dbReference type="RefSeq" id="WP_259079708.1">
    <property type="nucleotide sequence ID" value="NZ_JANUAU010000003.1"/>
</dbReference>
<dbReference type="AlphaFoldDB" id="A0A9X2TDL9"/>
<keyword evidence="2 3" id="KW-0479">Metal-binding</keyword>
<dbReference type="Proteomes" id="UP001155027">
    <property type="component" value="Unassembled WGS sequence"/>
</dbReference>
<dbReference type="InterPro" id="IPR034660">
    <property type="entry name" value="DinB/YfiT-like"/>
</dbReference>
<evidence type="ECO:0000313" key="5">
    <source>
        <dbReference type="Proteomes" id="UP001155027"/>
    </source>
</evidence>
<comment type="caution">
    <text evidence="4">The sequence shown here is derived from an EMBL/GenBank/DDBJ whole genome shotgun (WGS) entry which is preliminary data.</text>
</comment>
<reference evidence="4" key="1">
    <citation type="submission" date="2022-08" db="EMBL/GenBank/DDBJ databases">
        <title>Genomic Encyclopedia of Type Strains, Phase V (KMG-V): Genome sequencing to study the core and pangenomes of soil and plant-associated prokaryotes.</title>
        <authorList>
            <person name="Whitman W."/>
        </authorList>
    </citation>
    <scope>NUCLEOTIDE SEQUENCE</scope>
    <source>
        <strain evidence="4">0</strain>
    </source>
</reference>
<dbReference type="GO" id="GO:0046872">
    <property type="term" value="F:metal ion binding"/>
    <property type="evidence" value="ECO:0007669"/>
    <property type="project" value="UniProtKB-KW"/>
</dbReference>
<dbReference type="PANTHER" id="PTHR37302:SF3">
    <property type="entry name" value="DAMAGE-INDUCIBLE PROTEIN DINB"/>
    <property type="match status" value="1"/>
</dbReference>
<feature type="binding site" evidence="3">
    <location>
        <position position="128"/>
    </location>
    <ligand>
        <name>a divalent metal cation</name>
        <dbReference type="ChEBI" id="CHEBI:60240"/>
    </ligand>
</feature>
<feature type="binding site" evidence="3">
    <location>
        <position position="46"/>
    </location>
    <ligand>
        <name>a divalent metal cation</name>
        <dbReference type="ChEBI" id="CHEBI:60240"/>
    </ligand>
</feature>
<dbReference type="InterPro" id="IPR007837">
    <property type="entry name" value="DinB"/>
</dbReference>
<dbReference type="Gene3D" id="1.20.120.450">
    <property type="entry name" value="dinb family like domain"/>
    <property type="match status" value="1"/>
</dbReference>
<evidence type="ECO:0000313" key="4">
    <source>
        <dbReference type="EMBL" id="MCS3677174.1"/>
    </source>
</evidence>
<evidence type="ECO:0000256" key="3">
    <source>
        <dbReference type="PIRSR" id="PIRSR607837-1"/>
    </source>
</evidence>
<organism evidence="4 5">
    <name type="scientific">Salinibacter ruber</name>
    <dbReference type="NCBI Taxonomy" id="146919"/>
    <lineage>
        <taxon>Bacteria</taxon>
        <taxon>Pseudomonadati</taxon>
        <taxon>Rhodothermota</taxon>
        <taxon>Rhodothermia</taxon>
        <taxon>Rhodothermales</taxon>
        <taxon>Salinibacteraceae</taxon>
        <taxon>Salinibacter</taxon>
    </lineage>
</organism>
<dbReference type="PANTHER" id="PTHR37302">
    <property type="entry name" value="SLR1116 PROTEIN"/>
    <property type="match status" value="1"/>
</dbReference>
<feature type="binding site" evidence="3">
    <location>
        <position position="132"/>
    </location>
    <ligand>
        <name>a divalent metal cation</name>
        <dbReference type="ChEBI" id="CHEBI:60240"/>
    </ligand>
</feature>
<evidence type="ECO:0000256" key="2">
    <source>
        <dbReference type="ARBA" id="ARBA00022723"/>
    </source>
</evidence>
<protein>
    <submittedName>
        <fullName evidence="4">Damage-inducible protein DinB</fullName>
    </submittedName>
</protein>
<name>A0A9X2TDL9_9BACT</name>
<evidence type="ECO:0000256" key="1">
    <source>
        <dbReference type="ARBA" id="ARBA00008635"/>
    </source>
</evidence>
<dbReference type="Pfam" id="PF05163">
    <property type="entry name" value="DinB"/>
    <property type="match status" value="1"/>
</dbReference>
<comment type="similarity">
    <text evidence="1">Belongs to the DinB family.</text>
</comment>
<dbReference type="SUPFAM" id="SSF109854">
    <property type="entry name" value="DinB/YfiT-like putative metalloenzymes"/>
    <property type="match status" value="1"/>
</dbReference>
<sequence length="159" mass="17751">MSAPQPPAADDIQTLFRYTRWANARMLDAMQAAEAVPVRAVELLSHLLRVQDVWFGRVEGTAHSDLALWVDEDLAACAERAGTSVARWQSMLEERSGDALDQPVAYTNSTGTRFETPLRDRCRHVVNHGTHHRAQIALVLREADGAPPPTDYIFFVRDA</sequence>
<proteinExistence type="inferred from homology"/>